<evidence type="ECO:0000259" key="9">
    <source>
        <dbReference type="Pfam" id="PF13359"/>
    </source>
</evidence>
<evidence type="ECO:0000256" key="1">
    <source>
        <dbReference type="ARBA" id="ARBA00001968"/>
    </source>
</evidence>
<comment type="similarity">
    <text evidence="3">Belongs to the HARBI1 family.</text>
</comment>
<dbReference type="PANTHER" id="PTHR22930">
    <property type="match status" value="1"/>
</dbReference>
<reference evidence="10" key="1">
    <citation type="submission" date="2025-08" db="UniProtKB">
        <authorList>
            <consortium name="Ensembl"/>
        </authorList>
    </citation>
    <scope>IDENTIFICATION</scope>
</reference>
<feature type="region of interest" description="Disordered" evidence="8">
    <location>
        <begin position="358"/>
        <end position="383"/>
    </location>
</feature>
<evidence type="ECO:0000256" key="8">
    <source>
        <dbReference type="SAM" id="MobiDB-lite"/>
    </source>
</evidence>
<evidence type="ECO:0000256" key="2">
    <source>
        <dbReference type="ARBA" id="ARBA00004123"/>
    </source>
</evidence>
<dbReference type="GO" id="GO:0016787">
    <property type="term" value="F:hydrolase activity"/>
    <property type="evidence" value="ECO:0007669"/>
    <property type="project" value="UniProtKB-KW"/>
</dbReference>
<dbReference type="GO" id="GO:0004518">
    <property type="term" value="F:nuclease activity"/>
    <property type="evidence" value="ECO:0007669"/>
    <property type="project" value="UniProtKB-KW"/>
</dbReference>
<evidence type="ECO:0000256" key="6">
    <source>
        <dbReference type="ARBA" id="ARBA00022801"/>
    </source>
</evidence>
<keyword evidence="6" id="KW-0378">Hydrolase</keyword>
<keyword evidence="7" id="KW-0539">Nucleus</keyword>
<keyword evidence="4" id="KW-0540">Nuclease</keyword>
<organism evidence="10 11">
    <name type="scientific">Cyprinus carpio</name>
    <name type="common">Common carp</name>
    <dbReference type="NCBI Taxonomy" id="7962"/>
    <lineage>
        <taxon>Eukaryota</taxon>
        <taxon>Metazoa</taxon>
        <taxon>Chordata</taxon>
        <taxon>Craniata</taxon>
        <taxon>Vertebrata</taxon>
        <taxon>Euteleostomi</taxon>
        <taxon>Actinopterygii</taxon>
        <taxon>Neopterygii</taxon>
        <taxon>Teleostei</taxon>
        <taxon>Ostariophysi</taxon>
        <taxon>Cypriniformes</taxon>
        <taxon>Cyprinidae</taxon>
        <taxon>Cyprininae</taxon>
        <taxon>Cyprinus</taxon>
    </lineage>
</organism>
<comment type="subcellular location">
    <subcellularLocation>
        <location evidence="2">Nucleus</location>
    </subcellularLocation>
</comment>
<evidence type="ECO:0000313" key="11">
    <source>
        <dbReference type="Proteomes" id="UP000694700"/>
    </source>
</evidence>
<keyword evidence="5" id="KW-0479">Metal-binding</keyword>
<dbReference type="Ensembl" id="ENSCCRT00015058807.1">
    <property type="protein sequence ID" value="ENSCCRP00015056922.1"/>
    <property type="gene ID" value="ENSCCRG00015023398.1"/>
</dbReference>
<dbReference type="InterPro" id="IPR045249">
    <property type="entry name" value="HARBI1-like"/>
</dbReference>
<sequence length="405" mass="46016">MVRREVLAAAILAGKLYLEAEEKAANLRCIGGQRRNRMRRRLARRRYLLATVILNSEKANIQNYTLLNSQVPILRVYFSEADTVPSLRLSRTTIDMLTQVLPRKKDHGWSHEIEVLVLLYWLACGASYRVTADAFAMPTSTVCRVVHNVIENMLKVLHRIIHFPGPQEMEEVGEGFACLAGHNSFKKVAGAIDGCHIRIRPPAGQQKQCYINRKLFPLIILQAITDSTGKFLDIYVGNPGSVHDALVLRRCPMYKQSFFPPKGFFLLGDGGYPCLQHPVAIITPYRQPLAGHVERRFNKHHAKARCIIERTFGMLKTRWRAIFLRALEIRPLFAPKVVAVCCMLHNLCQATNDILEEEHTEDVDEDTENTDEDLEQNGNNRRARLAAQLSAPEELPACLQEHDYS</sequence>
<name>A0A8C1VUR3_CYPCA</name>
<dbReference type="Pfam" id="PF13359">
    <property type="entry name" value="DDE_Tnp_4"/>
    <property type="match status" value="1"/>
</dbReference>
<dbReference type="AlphaFoldDB" id="A0A8C1VUR3"/>
<feature type="compositionally biased region" description="Acidic residues" evidence="8">
    <location>
        <begin position="358"/>
        <end position="375"/>
    </location>
</feature>
<protein>
    <recommendedName>
        <fullName evidence="9">DDE Tnp4 domain-containing protein</fullName>
    </recommendedName>
</protein>
<dbReference type="Proteomes" id="UP000694700">
    <property type="component" value="Unplaced"/>
</dbReference>
<accession>A0A8C1VUR3</accession>
<proteinExistence type="inferred from homology"/>
<dbReference type="GO" id="GO:0005634">
    <property type="term" value="C:nucleus"/>
    <property type="evidence" value="ECO:0007669"/>
    <property type="project" value="UniProtKB-SubCell"/>
</dbReference>
<evidence type="ECO:0000256" key="3">
    <source>
        <dbReference type="ARBA" id="ARBA00006958"/>
    </source>
</evidence>
<evidence type="ECO:0000313" key="10">
    <source>
        <dbReference type="Ensembl" id="ENSCCRP00015056922.1"/>
    </source>
</evidence>
<feature type="domain" description="DDE Tnp4" evidence="9">
    <location>
        <begin position="192"/>
        <end position="346"/>
    </location>
</feature>
<evidence type="ECO:0000256" key="5">
    <source>
        <dbReference type="ARBA" id="ARBA00022723"/>
    </source>
</evidence>
<dbReference type="PANTHER" id="PTHR22930:SF206">
    <property type="entry name" value="NUCLEASE HARBI1"/>
    <property type="match status" value="1"/>
</dbReference>
<comment type="cofactor">
    <cofactor evidence="1">
        <name>a divalent metal cation</name>
        <dbReference type="ChEBI" id="CHEBI:60240"/>
    </cofactor>
</comment>
<evidence type="ECO:0000256" key="4">
    <source>
        <dbReference type="ARBA" id="ARBA00022722"/>
    </source>
</evidence>
<dbReference type="GO" id="GO:0046872">
    <property type="term" value="F:metal ion binding"/>
    <property type="evidence" value="ECO:0007669"/>
    <property type="project" value="UniProtKB-KW"/>
</dbReference>
<dbReference type="InterPro" id="IPR027806">
    <property type="entry name" value="HARBI1_dom"/>
</dbReference>
<evidence type="ECO:0000256" key="7">
    <source>
        <dbReference type="ARBA" id="ARBA00023242"/>
    </source>
</evidence>